<evidence type="ECO:0000313" key="1">
    <source>
        <dbReference type="EMBL" id="KAF5192973.1"/>
    </source>
</evidence>
<sequence length="104" mass="11966">MAFCILEGSILPHDRECISHQDIHVDFKNYEQNAYQNQVIVLKYHDSFDKQEGDLHHSKVTNNKLTQENKDEDELLAQGMALIDVDDEKLAEEGFKCRGVSLSM</sequence>
<accession>A0A7J6W7I4</accession>
<name>A0A7J6W7I4_THATH</name>
<keyword evidence="2" id="KW-1185">Reference proteome</keyword>
<dbReference type="EMBL" id="JABWDY010020659">
    <property type="protein sequence ID" value="KAF5192973.1"/>
    <property type="molecule type" value="Genomic_DNA"/>
</dbReference>
<comment type="caution">
    <text evidence="1">The sequence shown here is derived from an EMBL/GenBank/DDBJ whole genome shotgun (WGS) entry which is preliminary data.</text>
</comment>
<proteinExistence type="predicted"/>
<dbReference type="Proteomes" id="UP000554482">
    <property type="component" value="Unassembled WGS sequence"/>
</dbReference>
<evidence type="ECO:0000313" key="2">
    <source>
        <dbReference type="Proteomes" id="UP000554482"/>
    </source>
</evidence>
<organism evidence="1 2">
    <name type="scientific">Thalictrum thalictroides</name>
    <name type="common">Rue-anemone</name>
    <name type="synonym">Anemone thalictroides</name>
    <dbReference type="NCBI Taxonomy" id="46969"/>
    <lineage>
        <taxon>Eukaryota</taxon>
        <taxon>Viridiplantae</taxon>
        <taxon>Streptophyta</taxon>
        <taxon>Embryophyta</taxon>
        <taxon>Tracheophyta</taxon>
        <taxon>Spermatophyta</taxon>
        <taxon>Magnoliopsida</taxon>
        <taxon>Ranunculales</taxon>
        <taxon>Ranunculaceae</taxon>
        <taxon>Thalictroideae</taxon>
        <taxon>Thalictrum</taxon>
    </lineage>
</organism>
<dbReference type="AlphaFoldDB" id="A0A7J6W7I4"/>
<protein>
    <submittedName>
        <fullName evidence="1">Uncharacterized protein</fullName>
    </submittedName>
</protein>
<reference evidence="1 2" key="1">
    <citation type="submission" date="2020-06" db="EMBL/GenBank/DDBJ databases">
        <title>Transcriptomic and genomic resources for Thalictrum thalictroides and T. hernandezii: Facilitating candidate gene discovery in an emerging model plant lineage.</title>
        <authorList>
            <person name="Arias T."/>
            <person name="Riano-Pachon D.M."/>
            <person name="Di Stilio V.S."/>
        </authorList>
    </citation>
    <scope>NUCLEOTIDE SEQUENCE [LARGE SCALE GENOMIC DNA]</scope>
    <source>
        <strain evidence="2">cv. WT478/WT964</strain>
        <tissue evidence="1">Leaves</tissue>
    </source>
</reference>
<gene>
    <name evidence="1" type="ORF">FRX31_017440</name>
</gene>